<dbReference type="InterPro" id="IPR004394">
    <property type="entry name" value="Iojap/RsfS/C7orf30"/>
</dbReference>
<keyword evidence="4 5" id="KW-0810">Translation regulation</keyword>
<dbReference type="InterPro" id="IPR043519">
    <property type="entry name" value="NT_sf"/>
</dbReference>
<dbReference type="GO" id="GO:0090071">
    <property type="term" value="P:negative regulation of ribosome biogenesis"/>
    <property type="evidence" value="ECO:0007669"/>
    <property type="project" value="UniProtKB-UniRule"/>
</dbReference>
<organism evidence="6 7">
    <name type="scientific">Secundilactobacillus mixtipabuli</name>
    <dbReference type="NCBI Taxonomy" id="1435342"/>
    <lineage>
        <taxon>Bacteria</taxon>
        <taxon>Bacillati</taxon>
        <taxon>Bacillota</taxon>
        <taxon>Bacilli</taxon>
        <taxon>Lactobacillales</taxon>
        <taxon>Lactobacillaceae</taxon>
        <taxon>Secundilactobacillus</taxon>
    </lineage>
</organism>
<keyword evidence="2 5" id="KW-0963">Cytoplasm</keyword>
<dbReference type="GO" id="GO:0042256">
    <property type="term" value="P:cytosolic ribosome assembly"/>
    <property type="evidence" value="ECO:0007669"/>
    <property type="project" value="UniProtKB-UniRule"/>
</dbReference>
<dbReference type="PANTHER" id="PTHR21043">
    <property type="entry name" value="IOJAP SUPERFAMILY ORTHOLOG"/>
    <property type="match status" value="1"/>
</dbReference>
<proteinExistence type="inferred from homology"/>
<comment type="caution">
    <text evidence="6">The sequence shown here is derived from an EMBL/GenBank/DDBJ whole genome shotgun (WGS) entry which is preliminary data.</text>
</comment>
<dbReference type="AlphaFoldDB" id="A0A1Z5I9T8"/>
<dbReference type="Proteomes" id="UP000198374">
    <property type="component" value="Unassembled WGS sequence"/>
</dbReference>
<dbReference type="Gene3D" id="3.30.460.10">
    <property type="entry name" value="Beta Polymerase, domain 2"/>
    <property type="match status" value="1"/>
</dbReference>
<dbReference type="SUPFAM" id="SSF81301">
    <property type="entry name" value="Nucleotidyltransferase"/>
    <property type="match status" value="1"/>
</dbReference>
<sequence length="118" mass="13353">MTSKEILEVAVKAASDKRAEDIVALDMQNVSLITDYFMITDATSGRQVQAITDNIQEACEKSDITVKRIEGRDAARWVLIDLGDVMVHVFQKDERAHYNLEKLWSEAPLVDVDDWVEA</sequence>
<name>A0A1Z5I9T8_9LACO</name>
<dbReference type="Pfam" id="PF02410">
    <property type="entry name" value="RsfS"/>
    <property type="match status" value="1"/>
</dbReference>
<comment type="similarity">
    <text evidence="1 5">Belongs to the Iojap/RsfS family.</text>
</comment>
<evidence type="ECO:0000313" key="7">
    <source>
        <dbReference type="Proteomes" id="UP000198374"/>
    </source>
</evidence>
<evidence type="ECO:0000256" key="2">
    <source>
        <dbReference type="ARBA" id="ARBA00022490"/>
    </source>
</evidence>
<gene>
    <name evidence="5 6" type="primary">rsfS</name>
    <name evidence="6" type="ORF">IWT30_00322</name>
</gene>
<dbReference type="EMBL" id="BCMF01000002">
    <property type="protein sequence ID" value="GAW98377.1"/>
    <property type="molecule type" value="Genomic_DNA"/>
</dbReference>
<evidence type="ECO:0000256" key="3">
    <source>
        <dbReference type="ARBA" id="ARBA00022491"/>
    </source>
</evidence>
<comment type="function">
    <text evidence="5">Functions as a ribosomal silencing factor. Interacts with ribosomal protein uL14 (rplN), blocking formation of intersubunit bridge B8. Prevents association of the 30S and 50S ribosomal subunits and the formation of functional ribosomes, thus repressing translation.</text>
</comment>
<reference evidence="6 7" key="1">
    <citation type="submission" date="2015-11" db="EMBL/GenBank/DDBJ databases">
        <title>Draft genome sequences of new species of the genus Lactobacillus isolated from orchardgrass silage.</title>
        <authorList>
            <person name="Tohno M."/>
            <person name="Tanizawa Y."/>
            <person name="Arita M."/>
        </authorList>
    </citation>
    <scope>NUCLEOTIDE SEQUENCE [LARGE SCALE GENOMIC DNA]</scope>
    <source>
        <strain evidence="6 7">IWT30</strain>
    </source>
</reference>
<dbReference type="PANTHER" id="PTHR21043:SF0">
    <property type="entry name" value="MITOCHONDRIAL ASSEMBLY OF RIBOSOMAL LARGE SUBUNIT PROTEIN 1"/>
    <property type="match status" value="1"/>
</dbReference>
<keyword evidence="3 5" id="KW-0678">Repressor</keyword>
<evidence type="ECO:0000256" key="1">
    <source>
        <dbReference type="ARBA" id="ARBA00010574"/>
    </source>
</evidence>
<comment type="subunit">
    <text evidence="5">Interacts with ribosomal protein uL14 (rplN).</text>
</comment>
<evidence type="ECO:0000313" key="6">
    <source>
        <dbReference type="EMBL" id="GAW98377.1"/>
    </source>
</evidence>
<accession>A0A1Z5I9T8</accession>
<evidence type="ECO:0000256" key="5">
    <source>
        <dbReference type="HAMAP-Rule" id="MF_01477"/>
    </source>
</evidence>
<dbReference type="NCBIfam" id="TIGR00090">
    <property type="entry name" value="rsfS_iojap_ybeB"/>
    <property type="match status" value="1"/>
</dbReference>
<keyword evidence="7" id="KW-1185">Reference proteome</keyword>
<dbReference type="GO" id="GO:0017148">
    <property type="term" value="P:negative regulation of translation"/>
    <property type="evidence" value="ECO:0007669"/>
    <property type="project" value="UniProtKB-UniRule"/>
</dbReference>
<dbReference type="FunFam" id="3.30.460.10:FF:000015">
    <property type="entry name" value="Ribosomal silencing factor RsfS"/>
    <property type="match status" value="1"/>
</dbReference>
<dbReference type="GO" id="GO:0005737">
    <property type="term" value="C:cytoplasm"/>
    <property type="evidence" value="ECO:0007669"/>
    <property type="project" value="UniProtKB-SubCell"/>
</dbReference>
<comment type="subcellular location">
    <subcellularLocation>
        <location evidence="5">Cytoplasm</location>
    </subcellularLocation>
</comment>
<dbReference type="RefSeq" id="WP_089108207.1">
    <property type="nucleotide sequence ID" value="NZ_BCMF01000002.1"/>
</dbReference>
<dbReference type="GO" id="GO:0043023">
    <property type="term" value="F:ribosomal large subunit binding"/>
    <property type="evidence" value="ECO:0007669"/>
    <property type="project" value="TreeGrafter"/>
</dbReference>
<protein>
    <recommendedName>
        <fullName evidence="5">Ribosomal silencing factor RsfS</fullName>
    </recommendedName>
</protein>
<dbReference type="OrthoDB" id="9793681at2"/>
<dbReference type="HAMAP" id="MF_01477">
    <property type="entry name" value="Iojap_RsfS"/>
    <property type="match status" value="1"/>
</dbReference>
<evidence type="ECO:0000256" key="4">
    <source>
        <dbReference type="ARBA" id="ARBA00022845"/>
    </source>
</evidence>